<dbReference type="Gramene" id="Os02t0230875-00">
    <property type="protein sequence ID" value="Os02t0230875-00"/>
    <property type="gene ID" value="Os02g0230875"/>
</dbReference>
<feature type="compositionally biased region" description="Low complexity" evidence="1">
    <location>
        <begin position="120"/>
        <end position="133"/>
    </location>
</feature>
<dbReference type="PaxDb" id="39947-A0A0N7KEZ3"/>
<dbReference type="InParanoid" id="A0A0N7KEZ3"/>
<reference evidence="2 3" key="3">
    <citation type="journal article" date="2013" name="Rice">
        <title>Improvement of the Oryza sativa Nipponbare reference genome using next generation sequence and optical map data.</title>
        <authorList>
            <person name="Kawahara Y."/>
            <person name="de la Bastide M."/>
            <person name="Hamilton J.P."/>
            <person name="Kanamori H."/>
            <person name="McCombie W.R."/>
            <person name="Ouyang S."/>
            <person name="Schwartz D.C."/>
            <person name="Tanaka T."/>
            <person name="Wu J."/>
            <person name="Zhou S."/>
            <person name="Childs K.L."/>
            <person name="Davidson R.M."/>
            <person name="Lin H."/>
            <person name="Quesada-Ocampo L."/>
            <person name="Vaillancourt B."/>
            <person name="Sakai H."/>
            <person name="Lee S.S."/>
            <person name="Kim J."/>
            <person name="Numa H."/>
            <person name="Itoh T."/>
            <person name="Buell C.R."/>
            <person name="Matsumoto T."/>
        </authorList>
    </citation>
    <scope>NUCLEOTIDE SEQUENCE [LARGE SCALE GENOMIC DNA]</scope>
    <source>
        <strain evidence="3">cv. Nipponbare</strain>
    </source>
</reference>
<dbReference type="EMBL" id="AP014958">
    <property type="protein sequence ID" value="BAS77777.1"/>
    <property type="molecule type" value="Genomic_DNA"/>
</dbReference>
<accession>A0A0N7KEZ3</accession>
<keyword evidence="3" id="KW-1185">Reference proteome</keyword>
<feature type="region of interest" description="Disordered" evidence="1">
    <location>
        <begin position="88"/>
        <end position="155"/>
    </location>
</feature>
<feature type="region of interest" description="Disordered" evidence="1">
    <location>
        <begin position="22"/>
        <end position="58"/>
    </location>
</feature>
<dbReference type="AlphaFoldDB" id="A0A0N7KEZ3"/>
<name>A0A0N7KEZ3_ORYSJ</name>
<organism evidence="2 3">
    <name type="scientific">Oryza sativa subsp. japonica</name>
    <name type="common">Rice</name>
    <dbReference type="NCBI Taxonomy" id="39947"/>
    <lineage>
        <taxon>Eukaryota</taxon>
        <taxon>Viridiplantae</taxon>
        <taxon>Streptophyta</taxon>
        <taxon>Embryophyta</taxon>
        <taxon>Tracheophyta</taxon>
        <taxon>Spermatophyta</taxon>
        <taxon>Magnoliopsida</taxon>
        <taxon>Liliopsida</taxon>
        <taxon>Poales</taxon>
        <taxon>Poaceae</taxon>
        <taxon>BOP clade</taxon>
        <taxon>Oryzoideae</taxon>
        <taxon>Oryzeae</taxon>
        <taxon>Oryzinae</taxon>
        <taxon>Oryza</taxon>
        <taxon>Oryza sativa</taxon>
    </lineage>
</organism>
<evidence type="ECO:0000313" key="2">
    <source>
        <dbReference type="EMBL" id="BAS77777.1"/>
    </source>
</evidence>
<dbReference type="Proteomes" id="UP000059680">
    <property type="component" value="Chromosome 2"/>
</dbReference>
<protein>
    <submittedName>
        <fullName evidence="2">Os02g0230875 protein</fullName>
    </submittedName>
</protein>
<evidence type="ECO:0000256" key="1">
    <source>
        <dbReference type="SAM" id="MobiDB-lite"/>
    </source>
</evidence>
<reference evidence="2 3" key="2">
    <citation type="journal article" date="2013" name="Plant Cell Physiol.">
        <title>Rice Annotation Project Database (RAP-DB): an integrative and interactive database for rice genomics.</title>
        <authorList>
            <person name="Sakai H."/>
            <person name="Lee S.S."/>
            <person name="Tanaka T."/>
            <person name="Numa H."/>
            <person name="Kim J."/>
            <person name="Kawahara Y."/>
            <person name="Wakimoto H."/>
            <person name="Yang C.C."/>
            <person name="Iwamoto M."/>
            <person name="Abe T."/>
            <person name="Yamada Y."/>
            <person name="Muto A."/>
            <person name="Inokuchi H."/>
            <person name="Ikemura T."/>
            <person name="Matsumoto T."/>
            <person name="Sasaki T."/>
            <person name="Itoh T."/>
        </authorList>
    </citation>
    <scope>NUCLEOTIDE SEQUENCE [LARGE SCALE GENOMIC DNA]</scope>
    <source>
        <strain evidence="3">cv. Nipponbare</strain>
    </source>
</reference>
<reference evidence="3" key="1">
    <citation type="journal article" date="2005" name="Nature">
        <title>The map-based sequence of the rice genome.</title>
        <authorList>
            <consortium name="International rice genome sequencing project (IRGSP)"/>
            <person name="Matsumoto T."/>
            <person name="Wu J."/>
            <person name="Kanamori H."/>
            <person name="Katayose Y."/>
            <person name="Fujisawa M."/>
            <person name="Namiki N."/>
            <person name="Mizuno H."/>
            <person name="Yamamoto K."/>
            <person name="Antonio B.A."/>
            <person name="Baba T."/>
            <person name="Sakata K."/>
            <person name="Nagamura Y."/>
            <person name="Aoki H."/>
            <person name="Arikawa K."/>
            <person name="Arita K."/>
            <person name="Bito T."/>
            <person name="Chiden Y."/>
            <person name="Fujitsuka N."/>
            <person name="Fukunaka R."/>
            <person name="Hamada M."/>
            <person name="Harada C."/>
            <person name="Hayashi A."/>
            <person name="Hijishita S."/>
            <person name="Honda M."/>
            <person name="Hosokawa S."/>
            <person name="Ichikawa Y."/>
            <person name="Idonuma A."/>
            <person name="Iijima M."/>
            <person name="Ikeda M."/>
            <person name="Ikeno M."/>
            <person name="Ito K."/>
            <person name="Ito S."/>
            <person name="Ito T."/>
            <person name="Ito Y."/>
            <person name="Ito Y."/>
            <person name="Iwabuchi A."/>
            <person name="Kamiya K."/>
            <person name="Karasawa W."/>
            <person name="Kurita K."/>
            <person name="Katagiri S."/>
            <person name="Kikuta A."/>
            <person name="Kobayashi H."/>
            <person name="Kobayashi N."/>
            <person name="Machita K."/>
            <person name="Maehara T."/>
            <person name="Masukawa M."/>
            <person name="Mizubayashi T."/>
            <person name="Mukai Y."/>
            <person name="Nagasaki H."/>
            <person name="Nagata Y."/>
            <person name="Naito S."/>
            <person name="Nakashima M."/>
            <person name="Nakama Y."/>
            <person name="Nakamichi Y."/>
            <person name="Nakamura M."/>
            <person name="Meguro A."/>
            <person name="Negishi M."/>
            <person name="Ohta I."/>
            <person name="Ohta T."/>
            <person name="Okamoto M."/>
            <person name="Ono N."/>
            <person name="Saji S."/>
            <person name="Sakaguchi M."/>
            <person name="Sakai K."/>
            <person name="Shibata M."/>
            <person name="Shimokawa T."/>
            <person name="Song J."/>
            <person name="Takazaki Y."/>
            <person name="Terasawa K."/>
            <person name="Tsugane M."/>
            <person name="Tsuji K."/>
            <person name="Ueda S."/>
            <person name="Waki K."/>
            <person name="Yamagata H."/>
            <person name="Yamamoto M."/>
            <person name="Yamamoto S."/>
            <person name="Yamane H."/>
            <person name="Yoshiki S."/>
            <person name="Yoshihara R."/>
            <person name="Yukawa K."/>
            <person name="Zhong H."/>
            <person name="Yano M."/>
            <person name="Yuan Q."/>
            <person name="Ouyang S."/>
            <person name="Liu J."/>
            <person name="Jones K.M."/>
            <person name="Gansberger K."/>
            <person name="Moffat K."/>
            <person name="Hill J."/>
            <person name="Bera J."/>
            <person name="Fadrosh D."/>
            <person name="Jin S."/>
            <person name="Johri S."/>
            <person name="Kim M."/>
            <person name="Overton L."/>
            <person name="Reardon M."/>
            <person name="Tsitrin T."/>
            <person name="Vuong H."/>
            <person name="Weaver B."/>
            <person name="Ciecko A."/>
            <person name="Tallon L."/>
            <person name="Jackson J."/>
            <person name="Pai G."/>
            <person name="Aken S.V."/>
            <person name="Utterback T."/>
            <person name="Reidmuller S."/>
            <person name="Feldblyum T."/>
            <person name="Hsiao J."/>
            <person name="Zismann V."/>
            <person name="Iobst S."/>
            <person name="de Vazeille A.R."/>
            <person name="Buell C.R."/>
            <person name="Ying K."/>
            <person name="Li Y."/>
            <person name="Lu T."/>
            <person name="Huang Y."/>
            <person name="Zhao Q."/>
            <person name="Feng Q."/>
            <person name="Zhang L."/>
            <person name="Zhu J."/>
            <person name="Weng Q."/>
            <person name="Mu J."/>
            <person name="Lu Y."/>
            <person name="Fan D."/>
            <person name="Liu Y."/>
            <person name="Guan J."/>
            <person name="Zhang Y."/>
            <person name="Yu S."/>
            <person name="Liu X."/>
            <person name="Zhang Y."/>
            <person name="Hong G."/>
            <person name="Han B."/>
            <person name="Choisne N."/>
            <person name="Demange N."/>
            <person name="Orjeda G."/>
            <person name="Samain S."/>
            <person name="Cattolico L."/>
            <person name="Pelletier E."/>
            <person name="Couloux A."/>
            <person name="Segurens B."/>
            <person name="Wincker P."/>
            <person name="D'Hont A."/>
            <person name="Scarpelli C."/>
            <person name="Weissenbach J."/>
            <person name="Salanoubat M."/>
            <person name="Quetier F."/>
            <person name="Yu Y."/>
            <person name="Kim H.R."/>
            <person name="Rambo T."/>
            <person name="Currie J."/>
            <person name="Collura K."/>
            <person name="Luo M."/>
            <person name="Yang T."/>
            <person name="Ammiraju J.S.S."/>
            <person name="Engler F."/>
            <person name="Soderlund C."/>
            <person name="Wing R.A."/>
            <person name="Palmer L.E."/>
            <person name="de la Bastide M."/>
            <person name="Spiegel L."/>
            <person name="Nascimento L."/>
            <person name="Zutavern T."/>
            <person name="O'Shaughnessy A."/>
            <person name="Dike S."/>
            <person name="Dedhia N."/>
            <person name="Preston R."/>
            <person name="Balija V."/>
            <person name="McCombie W.R."/>
            <person name="Chow T."/>
            <person name="Chen H."/>
            <person name="Chung M."/>
            <person name="Chen C."/>
            <person name="Shaw J."/>
            <person name="Wu H."/>
            <person name="Hsiao K."/>
            <person name="Chao Y."/>
            <person name="Chu M."/>
            <person name="Cheng C."/>
            <person name="Hour A."/>
            <person name="Lee P."/>
            <person name="Lin S."/>
            <person name="Lin Y."/>
            <person name="Liou J."/>
            <person name="Liu S."/>
            <person name="Hsing Y."/>
            <person name="Raghuvanshi S."/>
            <person name="Mohanty A."/>
            <person name="Bharti A.K."/>
            <person name="Gaur A."/>
            <person name="Gupta V."/>
            <person name="Kumar D."/>
            <person name="Ravi V."/>
            <person name="Vij S."/>
            <person name="Kapur A."/>
            <person name="Khurana P."/>
            <person name="Khurana P."/>
            <person name="Khurana J.P."/>
            <person name="Tyagi A.K."/>
            <person name="Gaikwad K."/>
            <person name="Singh A."/>
            <person name="Dalal V."/>
            <person name="Srivastava S."/>
            <person name="Dixit A."/>
            <person name="Pal A.K."/>
            <person name="Ghazi I.A."/>
            <person name="Yadav M."/>
            <person name="Pandit A."/>
            <person name="Bhargava A."/>
            <person name="Sureshbabu K."/>
            <person name="Batra K."/>
            <person name="Sharma T.R."/>
            <person name="Mohapatra T."/>
            <person name="Singh N.K."/>
            <person name="Messing J."/>
            <person name="Nelson A.B."/>
            <person name="Fuks G."/>
            <person name="Kavchok S."/>
            <person name="Keizer G."/>
            <person name="Linton E."/>
            <person name="Llaca V."/>
            <person name="Song R."/>
            <person name="Tanyolac B."/>
            <person name="Young S."/>
            <person name="Ho-Il K."/>
            <person name="Hahn J.H."/>
            <person name="Sangsakoo G."/>
            <person name="Vanavichit A."/>
            <person name="de Mattos Luiz.A.T."/>
            <person name="Zimmer P.D."/>
            <person name="Malone G."/>
            <person name="Dellagostin O."/>
            <person name="de Oliveira A.C."/>
            <person name="Bevan M."/>
            <person name="Bancroft I."/>
            <person name="Minx P."/>
            <person name="Cordum H."/>
            <person name="Wilson R."/>
            <person name="Cheng Z."/>
            <person name="Jin W."/>
            <person name="Jiang J."/>
            <person name="Leong S.A."/>
            <person name="Iwama H."/>
            <person name="Gojobori T."/>
            <person name="Itoh T."/>
            <person name="Niimura Y."/>
            <person name="Fujii Y."/>
            <person name="Habara T."/>
            <person name="Sakai H."/>
            <person name="Sato Y."/>
            <person name="Wilson G."/>
            <person name="Kumar K."/>
            <person name="McCouch S."/>
            <person name="Juretic N."/>
            <person name="Hoen D."/>
            <person name="Wright S."/>
            <person name="Bruskiewich R."/>
            <person name="Bureau T."/>
            <person name="Miyao A."/>
            <person name="Hirochika H."/>
            <person name="Nishikawa T."/>
            <person name="Kadowaki K."/>
            <person name="Sugiura M."/>
            <person name="Burr B."/>
            <person name="Sasaki T."/>
        </authorList>
    </citation>
    <scope>NUCLEOTIDE SEQUENCE [LARGE SCALE GENOMIC DNA]</scope>
    <source>
        <strain evidence="3">cv. Nipponbare</strain>
    </source>
</reference>
<evidence type="ECO:0000313" key="3">
    <source>
        <dbReference type="Proteomes" id="UP000059680"/>
    </source>
</evidence>
<feature type="non-terminal residue" evidence="2">
    <location>
        <position position="155"/>
    </location>
</feature>
<dbReference type="eggNOG" id="ENOG502SFHV">
    <property type="taxonomic scope" value="Eukaryota"/>
</dbReference>
<feature type="compositionally biased region" description="Pro residues" evidence="1">
    <location>
        <begin position="103"/>
        <end position="119"/>
    </location>
</feature>
<proteinExistence type="predicted"/>
<sequence>PPSIQTGSHHGCSAAVSWNAAPNTSSAASSSSSRGSSTIASSSSSAAPAPLTPPAAASWARAAISGVGNVPSQMRDFFRGSLISDTHFPHARIRTPRYDGCLPPSPDLPLFSPPPPPLLPSTGDSGGDAPPDDAGLHTSSSGIAAKAKPRARAGA</sequence>
<gene>
    <name evidence="2" type="ordered locus">Os02g0230875</name>
    <name evidence="2" type="ORF">OSNPB_020230875</name>
</gene>